<evidence type="ECO:0000256" key="6">
    <source>
        <dbReference type="ARBA" id="ARBA00022989"/>
    </source>
</evidence>
<feature type="transmembrane region" description="Helical" evidence="9">
    <location>
        <begin position="56"/>
        <end position="82"/>
    </location>
</feature>
<dbReference type="InterPro" id="IPR038430">
    <property type="entry name" value="NDAH_ubi_oxred_su3_sf"/>
</dbReference>
<dbReference type="Gene3D" id="1.20.58.1610">
    <property type="entry name" value="NADH:ubiquinone/plastoquinone oxidoreductase, chain 3"/>
    <property type="match status" value="1"/>
</dbReference>
<evidence type="ECO:0000256" key="9">
    <source>
        <dbReference type="RuleBase" id="RU003640"/>
    </source>
</evidence>
<evidence type="ECO:0000256" key="7">
    <source>
        <dbReference type="ARBA" id="ARBA00023136"/>
    </source>
</evidence>
<comment type="function">
    <text evidence="9">Core subunit of the mitochondrial membrane respiratory chain NADH dehydrogenase (Complex I) which catalyzes electron transfer from NADH through the respiratory chain, using ubiquinone as an electron acceptor. Essential for the catalytic activity of complex I.</text>
</comment>
<keyword evidence="9" id="KW-0520">NAD</keyword>
<dbReference type="PANTHER" id="PTHR11058:SF9">
    <property type="entry name" value="NADH-UBIQUINONE OXIDOREDUCTASE CHAIN 3"/>
    <property type="match status" value="1"/>
</dbReference>
<dbReference type="AlphaFoldDB" id="A0A7L9CWJ8"/>
<proteinExistence type="inferred from homology"/>
<dbReference type="InterPro" id="IPR000440">
    <property type="entry name" value="NADH_UbQ/plastoQ_OxRdtase_su3"/>
</dbReference>
<comment type="catalytic activity">
    <reaction evidence="8 9">
        <text>a ubiquinone + NADH + 5 H(+)(in) = a ubiquinol + NAD(+) + 4 H(+)(out)</text>
        <dbReference type="Rhea" id="RHEA:29091"/>
        <dbReference type="Rhea" id="RHEA-COMP:9565"/>
        <dbReference type="Rhea" id="RHEA-COMP:9566"/>
        <dbReference type="ChEBI" id="CHEBI:15378"/>
        <dbReference type="ChEBI" id="CHEBI:16389"/>
        <dbReference type="ChEBI" id="CHEBI:17976"/>
        <dbReference type="ChEBI" id="CHEBI:57540"/>
        <dbReference type="ChEBI" id="CHEBI:57945"/>
        <dbReference type="EC" id="7.1.1.2"/>
    </reaction>
</comment>
<comment type="subcellular location">
    <subcellularLocation>
        <location evidence="1">Membrane</location>
    </subcellularLocation>
    <subcellularLocation>
        <location evidence="9">Mitochondrion membrane</location>
        <topology evidence="9">Multi-pass membrane protein</topology>
    </subcellularLocation>
</comment>
<sequence length="116" mass="13142">MLTSLFVMGMVLLGFVGIFALMALLFSNEAVSTECDYSPFECGVMPFHETFHGMHISYYSVGILFLVFDIELVISIPLVFIGLATTERVMFWSVFSLILIMGLFMEIEFGSLDWKQ</sequence>
<dbReference type="EC" id="7.1.1.2" evidence="9"/>
<keyword evidence="9" id="KW-0830">Ubiquinone</keyword>
<name>A0A7L9CWJ8_9NEOP</name>
<evidence type="ECO:0000256" key="4">
    <source>
        <dbReference type="ARBA" id="ARBA00022448"/>
    </source>
</evidence>
<protein>
    <recommendedName>
        <fullName evidence="3 9">NADH-ubiquinone oxidoreductase chain 3</fullName>
        <ecNumber evidence="9">7.1.1.2</ecNumber>
    </recommendedName>
</protein>
<geneLocation type="mitochondrion" evidence="10"/>
<evidence type="ECO:0000256" key="8">
    <source>
        <dbReference type="ARBA" id="ARBA00049551"/>
    </source>
</evidence>
<accession>A0A7L9CWJ8</accession>
<organism evidence="10">
    <name type="scientific">Pedicinus obtusus</name>
    <dbReference type="NCBI Taxonomy" id="592408"/>
    <lineage>
        <taxon>Eukaryota</taxon>
        <taxon>Metazoa</taxon>
        <taxon>Ecdysozoa</taxon>
        <taxon>Arthropoda</taxon>
        <taxon>Hexapoda</taxon>
        <taxon>Insecta</taxon>
        <taxon>Pterygota</taxon>
        <taxon>Neoptera</taxon>
        <taxon>Paraneoptera</taxon>
        <taxon>Psocodea</taxon>
        <taxon>Troctomorpha</taxon>
        <taxon>Phthiraptera</taxon>
        <taxon>Anoplura</taxon>
        <taxon>Pedicinidae</taxon>
        <taxon>Pedicinus</taxon>
    </lineage>
</organism>
<evidence type="ECO:0000256" key="5">
    <source>
        <dbReference type="ARBA" id="ARBA00022692"/>
    </source>
</evidence>
<keyword evidence="9" id="KW-1278">Translocase</keyword>
<evidence type="ECO:0000256" key="1">
    <source>
        <dbReference type="ARBA" id="ARBA00004370"/>
    </source>
</evidence>
<dbReference type="Pfam" id="PF00507">
    <property type="entry name" value="Oxidored_q4"/>
    <property type="match status" value="1"/>
</dbReference>
<keyword evidence="5 9" id="KW-0812">Transmembrane</keyword>
<reference evidence="10" key="1">
    <citation type="journal article" date="2020" name="Genomics">
        <title>Fragmented mitochondrial genomes evolved in opposite directions between closely related macaque louse Pedicinus obtusus and colobus louse Pedicinus badii.</title>
        <authorList>
            <person name="Fu Y.-T."/>
            <person name="Dong Y."/>
            <person name="Wang W."/>
            <person name="Nie Y."/>
            <person name="Liu G.-H."/>
            <person name="Shao R."/>
        </authorList>
    </citation>
    <scope>NUCLEOTIDE SEQUENCE</scope>
    <source>
        <strain evidence="10">11</strain>
    </source>
</reference>
<keyword evidence="9 10" id="KW-0496">Mitochondrion</keyword>
<evidence type="ECO:0000256" key="2">
    <source>
        <dbReference type="ARBA" id="ARBA00008472"/>
    </source>
</evidence>
<evidence type="ECO:0000313" key="10">
    <source>
        <dbReference type="EMBL" id="QOJ46171.1"/>
    </source>
</evidence>
<keyword evidence="9" id="KW-0679">Respiratory chain</keyword>
<keyword evidence="9" id="KW-0249">Electron transport</keyword>
<dbReference type="PANTHER" id="PTHR11058">
    <property type="entry name" value="NADH-UBIQUINONE OXIDOREDUCTASE CHAIN 3"/>
    <property type="match status" value="1"/>
</dbReference>
<dbReference type="GO" id="GO:0031966">
    <property type="term" value="C:mitochondrial membrane"/>
    <property type="evidence" value="ECO:0007669"/>
    <property type="project" value="UniProtKB-SubCell"/>
</dbReference>
<keyword evidence="6 9" id="KW-1133">Transmembrane helix</keyword>
<dbReference type="EMBL" id="MT792505">
    <property type="protein sequence ID" value="QOJ46171.1"/>
    <property type="molecule type" value="Genomic_DNA"/>
</dbReference>
<feature type="transmembrane region" description="Helical" evidence="9">
    <location>
        <begin position="89"/>
        <end position="107"/>
    </location>
</feature>
<dbReference type="GO" id="GO:0008137">
    <property type="term" value="F:NADH dehydrogenase (ubiquinone) activity"/>
    <property type="evidence" value="ECO:0007669"/>
    <property type="project" value="UniProtKB-UniRule"/>
</dbReference>
<evidence type="ECO:0000256" key="3">
    <source>
        <dbReference type="ARBA" id="ARBA00021007"/>
    </source>
</evidence>
<keyword evidence="4 9" id="KW-0813">Transport</keyword>
<comment type="similarity">
    <text evidence="2 9">Belongs to the complex I subunit 3 family.</text>
</comment>
<gene>
    <name evidence="10" type="primary">nad3</name>
</gene>
<dbReference type="GO" id="GO:0030964">
    <property type="term" value="C:NADH dehydrogenase complex"/>
    <property type="evidence" value="ECO:0007669"/>
    <property type="project" value="TreeGrafter"/>
</dbReference>
<keyword evidence="7 9" id="KW-0472">Membrane</keyword>